<dbReference type="RefSeq" id="WP_167996756.1">
    <property type="nucleotide sequence ID" value="NZ_JAATEM010000021.1"/>
</dbReference>
<keyword evidence="2" id="KW-1185">Reference proteome</keyword>
<dbReference type="Proteomes" id="UP000730591">
    <property type="component" value="Unassembled WGS sequence"/>
</dbReference>
<sequence>MLEPSELPADVISGFEKENPDIAVKLVKHDPTRLTAMLAAGDPPDVARETATFSSYLAVRGLAAEIDPYLQKSSVIKESDLAGINDLWRFDGTAQGQGPRYGLTIDYSQDAMLWANTKLFEQAKVPVPPDTEPLAYENLIDLARKLTRKTSDKKTAVFGYGGTVDFDMAQLAHMVSAQSGRLFNDDYTRVDFSSPEARKTLQFWIDLARAGVSYGPTRPNPAGWDGTTYKAGRIALYTAGYWYQQAMADVPDLRKASRFLPAPTFAGNRISPCYYGTGVWIPAKAKNKDAAWRFIEYYVGGAAGKRRAAEGRGLPSLKSLEGELPKNTPEAKQSYDTQRRELEHYSAVVVNTPYLRSESLKKVLQAEFKSAVSNDTAAGKVADSLNDQVNELIDQERDKVK</sequence>
<reference evidence="1 2" key="1">
    <citation type="submission" date="2020-03" db="EMBL/GenBank/DDBJ databases">
        <title>WGS of actinomycetes isolated from Thailand.</title>
        <authorList>
            <person name="Thawai C."/>
        </authorList>
    </citation>
    <scope>NUCLEOTIDE SEQUENCE [LARGE SCALE GENOMIC DNA]</scope>
    <source>
        <strain evidence="1 2">SBST2-5</strain>
    </source>
</reference>
<organism evidence="1 2">
    <name type="scientific">Streptomyces composti</name>
    <dbReference type="NCBI Taxonomy" id="2720025"/>
    <lineage>
        <taxon>Bacteria</taxon>
        <taxon>Bacillati</taxon>
        <taxon>Actinomycetota</taxon>
        <taxon>Actinomycetes</taxon>
        <taxon>Kitasatosporales</taxon>
        <taxon>Streptomycetaceae</taxon>
        <taxon>Streptomyces</taxon>
    </lineage>
</organism>
<protein>
    <submittedName>
        <fullName evidence="1">Extracellular solute-binding protein</fullName>
    </submittedName>
</protein>
<dbReference type="Pfam" id="PF01547">
    <property type="entry name" value="SBP_bac_1"/>
    <property type="match status" value="1"/>
</dbReference>
<dbReference type="Gene3D" id="3.40.190.10">
    <property type="entry name" value="Periplasmic binding protein-like II"/>
    <property type="match status" value="1"/>
</dbReference>
<dbReference type="SUPFAM" id="SSF53850">
    <property type="entry name" value="Periplasmic binding protein-like II"/>
    <property type="match status" value="1"/>
</dbReference>
<evidence type="ECO:0000313" key="2">
    <source>
        <dbReference type="Proteomes" id="UP000730591"/>
    </source>
</evidence>
<proteinExistence type="predicted"/>
<dbReference type="EMBL" id="JAATEM010000021">
    <property type="protein sequence ID" value="NJP51991.1"/>
    <property type="molecule type" value="Genomic_DNA"/>
</dbReference>
<dbReference type="PANTHER" id="PTHR43649">
    <property type="entry name" value="ARABINOSE-BINDING PROTEIN-RELATED"/>
    <property type="match status" value="1"/>
</dbReference>
<accession>A0ABX1AEG9</accession>
<evidence type="ECO:0000313" key="1">
    <source>
        <dbReference type="EMBL" id="NJP51991.1"/>
    </source>
</evidence>
<name>A0ABX1AEG9_9ACTN</name>
<dbReference type="PANTHER" id="PTHR43649:SF12">
    <property type="entry name" value="DIACETYLCHITOBIOSE BINDING PROTEIN DASA"/>
    <property type="match status" value="1"/>
</dbReference>
<dbReference type="InterPro" id="IPR006059">
    <property type="entry name" value="SBP"/>
</dbReference>
<comment type="caution">
    <text evidence="1">The sequence shown here is derived from an EMBL/GenBank/DDBJ whole genome shotgun (WGS) entry which is preliminary data.</text>
</comment>
<gene>
    <name evidence="1" type="ORF">HCJ93_18510</name>
</gene>
<dbReference type="InterPro" id="IPR050490">
    <property type="entry name" value="Bact_solute-bd_prot1"/>
</dbReference>